<dbReference type="Proteomes" id="UP001139646">
    <property type="component" value="Unassembled WGS sequence"/>
</dbReference>
<name>A0ABS9WXP5_9GAMM</name>
<feature type="transmembrane region" description="Helical" evidence="1">
    <location>
        <begin position="45"/>
        <end position="67"/>
    </location>
</feature>
<protein>
    <submittedName>
        <fullName evidence="2">Uncharacterized protein</fullName>
    </submittedName>
</protein>
<accession>A0ABS9WXP5</accession>
<gene>
    <name evidence="2" type="ORF">L3081_03770</name>
</gene>
<keyword evidence="1" id="KW-0812">Transmembrane</keyword>
<keyword evidence="1" id="KW-0472">Membrane</keyword>
<dbReference type="RefSeq" id="WP_242283609.1">
    <property type="nucleotide sequence ID" value="NZ_JAKKSL010000001.1"/>
</dbReference>
<evidence type="ECO:0000256" key="1">
    <source>
        <dbReference type="SAM" id="Phobius"/>
    </source>
</evidence>
<sequence length="79" mass="8680">METVKHRPKHFWQKIIMVIANISFACAAIGVVITLLYVSEVTEEYKAAMGAITFICFAIGIVLKAIGSTSIPNLKPKKD</sequence>
<proteinExistence type="predicted"/>
<evidence type="ECO:0000313" key="3">
    <source>
        <dbReference type="Proteomes" id="UP001139646"/>
    </source>
</evidence>
<reference evidence="2" key="1">
    <citation type="submission" date="2022-01" db="EMBL/GenBank/DDBJ databases">
        <title>Colwellia maritima, isolated from seawater.</title>
        <authorList>
            <person name="Kristyanto S."/>
            <person name="Jung J."/>
            <person name="Jeon C.O."/>
        </authorList>
    </citation>
    <scope>NUCLEOTIDE SEQUENCE</scope>
    <source>
        <strain evidence="2">MSW7</strain>
    </source>
</reference>
<organism evidence="2 3">
    <name type="scientific">Colwellia maritima</name>
    <dbReference type="NCBI Taxonomy" id="2912588"/>
    <lineage>
        <taxon>Bacteria</taxon>
        <taxon>Pseudomonadati</taxon>
        <taxon>Pseudomonadota</taxon>
        <taxon>Gammaproteobacteria</taxon>
        <taxon>Alteromonadales</taxon>
        <taxon>Colwelliaceae</taxon>
        <taxon>Colwellia</taxon>
    </lineage>
</organism>
<dbReference type="EMBL" id="JAKKSL010000001">
    <property type="protein sequence ID" value="MCI2282685.1"/>
    <property type="molecule type" value="Genomic_DNA"/>
</dbReference>
<evidence type="ECO:0000313" key="2">
    <source>
        <dbReference type="EMBL" id="MCI2282685.1"/>
    </source>
</evidence>
<keyword evidence="1" id="KW-1133">Transmembrane helix</keyword>
<dbReference type="PROSITE" id="PS51257">
    <property type="entry name" value="PROKAR_LIPOPROTEIN"/>
    <property type="match status" value="1"/>
</dbReference>
<feature type="transmembrane region" description="Helical" evidence="1">
    <location>
        <begin position="15"/>
        <end position="39"/>
    </location>
</feature>
<comment type="caution">
    <text evidence="2">The sequence shown here is derived from an EMBL/GenBank/DDBJ whole genome shotgun (WGS) entry which is preliminary data.</text>
</comment>
<keyword evidence="3" id="KW-1185">Reference proteome</keyword>